<accession>U2QBQ5</accession>
<feature type="domain" description="YgjP-like metallopeptidase" evidence="1">
    <location>
        <begin position="21"/>
        <end position="219"/>
    </location>
</feature>
<dbReference type="InterPro" id="IPR002725">
    <property type="entry name" value="YgjP-like_metallopeptidase"/>
</dbReference>
<dbReference type="Proteomes" id="UP000016637">
    <property type="component" value="Unassembled WGS sequence"/>
</dbReference>
<organism evidence="2 3">
    <name type="scientific">Gemella bergeri ATCC 700627</name>
    <dbReference type="NCBI Taxonomy" id="1321820"/>
    <lineage>
        <taxon>Bacteria</taxon>
        <taxon>Bacillati</taxon>
        <taxon>Bacillota</taxon>
        <taxon>Bacilli</taxon>
        <taxon>Bacillales</taxon>
        <taxon>Gemellaceae</taxon>
        <taxon>Gemella</taxon>
    </lineage>
</organism>
<evidence type="ECO:0000259" key="1">
    <source>
        <dbReference type="Pfam" id="PF01863"/>
    </source>
</evidence>
<evidence type="ECO:0000313" key="2">
    <source>
        <dbReference type="EMBL" id="ERK60285.1"/>
    </source>
</evidence>
<reference evidence="2 3" key="1">
    <citation type="submission" date="2013-08" db="EMBL/GenBank/DDBJ databases">
        <authorList>
            <person name="Weinstock G."/>
            <person name="Sodergren E."/>
            <person name="Wylie T."/>
            <person name="Fulton L."/>
            <person name="Fulton R."/>
            <person name="Fronick C."/>
            <person name="O'Laughlin M."/>
            <person name="Godfrey J."/>
            <person name="Miner T."/>
            <person name="Herter B."/>
            <person name="Appelbaum E."/>
            <person name="Cordes M."/>
            <person name="Lek S."/>
            <person name="Wollam A."/>
            <person name="Pepin K.H."/>
            <person name="Palsikar V.B."/>
            <person name="Mitreva M."/>
            <person name="Wilson R.K."/>
        </authorList>
    </citation>
    <scope>NUCLEOTIDE SEQUENCE [LARGE SCALE GENOMIC DNA]</scope>
    <source>
        <strain evidence="2 3">ATCC 700627</strain>
    </source>
</reference>
<dbReference type="AlphaFoldDB" id="U2QBQ5"/>
<dbReference type="RefSeq" id="WP_021752493.1">
    <property type="nucleotide sequence ID" value="NZ_KI271807.1"/>
</dbReference>
<dbReference type="Pfam" id="PF01863">
    <property type="entry name" value="YgjP-like"/>
    <property type="match status" value="1"/>
</dbReference>
<proteinExistence type="predicted"/>
<dbReference type="PANTHER" id="PTHR30399:SF1">
    <property type="entry name" value="UTP PYROPHOSPHATASE"/>
    <property type="match status" value="1"/>
</dbReference>
<dbReference type="PANTHER" id="PTHR30399">
    <property type="entry name" value="UNCHARACTERIZED PROTEIN YGJP"/>
    <property type="match status" value="1"/>
</dbReference>
<gene>
    <name evidence="2" type="ORF">HMPREF1983_00197</name>
</gene>
<dbReference type="InterPro" id="IPR053136">
    <property type="entry name" value="UTP_pyrophosphatase-like"/>
</dbReference>
<dbReference type="EMBL" id="AWVP01000013">
    <property type="protein sequence ID" value="ERK60285.1"/>
    <property type="molecule type" value="Genomic_DNA"/>
</dbReference>
<protein>
    <recommendedName>
        <fullName evidence="1">YgjP-like metallopeptidase domain-containing protein</fullName>
    </recommendedName>
</protein>
<comment type="caution">
    <text evidence="2">The sequence shown here is derived from an EMBL/GenBank/DDBJ whole genome shotgun (WGS) entry which is preliminary data.</text>
</comment>
<name>U2QBQ5_9BACL</name>
<keyword evidence="3" id="KW-1185">Reference proteome</keyword>
<dbReference type="HOGENOM" id="CLU_065947_1_1_9"/>
<dbReference type="Gene3D" id="3.30.2010.10">
    <property type="entry name" value="Metalloproteases ('zincins'), catalytic domain"/>
    <property type="match status" value="1"/>
</dbReference>
<sequence>MKKNITVEELGITVKYRKNMKNIYLRVEKDGNIRVSAPPKTPNYIIKKLVRDNIKEVKTRIENIKQSNLCREYITGDKFYIFGKERKLLVENAEKNFLVISDNIILGVTDKIDKEKFMSRKLRQVLLTKAREFVKHYEKIMNVKVDELRIKKMKTRWGTCNIEKQRIWINEELIKYPVKCLEHVVVHEMTHLLEIHHTPRFYKLLGKFYPNYKENDKLIREFSKKL</sequence>
<evidence type="ECO:0000313" key="3">
    <source>
        <dbReference type="Proteomes" id="UP000016637"/>
    </source>
</evidence>
<dbReference type="CDD" id="cd07344">
    <property type="entry name" value="M48_yhfN_like"/>
    <property type="match status" value="1"/>
</dbReference>
<dbReference type="PATRIC" id="fig|1321820.3.peg.196"/>
<dbReference type="eggNOG" id="COG1451">
    <property type="taxonomic scope" value="Bacteria"/>
</dbReference>